<name>A0A2U2AKJ2_9GAMM</name>
<dbReference type="EMBL" id="QEWV01000016">
    <property type="protein sequence ID" value="PWD89325.1"/>
    <property type="molecule type" value="Genomic_DNA"/>
</dbReference>
<gene>
    <name evidence="1" type="ORF">DC077_09970</name>
    <name evidence="2" type="ORF">DC078_09845</name>
</gene>
<keyword evidence="4" id="KW-1185">Reference proteome</keyword>
<dbReference type="Pfam" id="PF14334">
    <property type="entry name" value="DUF4390"/>
    <property type="match status" value="1"/>
</dbReference>
<dbReference type="EMBL" id="QEWW01000013">
    <property type="protein sequence ID" value="PWD83333.1"/>
    <property type="molecule type" value="Genomic_DNA"/>
</dbReference>
<dbReference type="AlphaFoldDB" id="A0A2U2AKJ2"/>
<dbReference type="Proteomes" id="UP000245059">
    <property type="component" value="Unassembled WGS sequence"/>
</dbReference>
<organism evidence="1 3">
    <name type="scientific">Ignatzschineria cameli</name>
    <dbReference type="NCBI Taxonomy" id="2182793"/>
    <lineage>
        <taxon>Bacteria</taxon>
        <taxon>Pseudomonadati</taxon>
        <taxon>Pseudomonadota</taxon>
        <taxon>Gammaproteobacteria</taxon>
        <taxon>Cardiobacteriales</taxon>
        <taxon>Ignatzschineriaceae</taxon>
        <taxon>Ignatzschineria</taxon>
    </lineage>
</organism>
<accession>A0A2U2AKJ2</accession>
<dbReference type="RefSeq" id="WP_109202357.1">
    <property type="nucleotide sequence ID" value="NZ_QEWS01000017.1"/>
</dbReference>
<comment type="caution">
    <text evidence="1">The sequence shown here is derived from an EMBL/GenBank/DDBJ whole genome shotgun (WGS) entry which is preliminary data.</text>
</comment>
<protein>
    <recommendedName>
        <fullName evidence="5">DUF4390 domain-containing protein</fullName>
    </recommendedName>
</protein>
<evidence type="ECO:0000313" key="2">
    <source>
        <dbReference type="EMBL" id="PWD89325.1"/>
    </source>
</evidence>
<dbReference type="InterPro" id="IPR025500">
    <property type="entry name" value="DUF4390"/>
</dbReference>
<evidence type="ECO:0000313" key="4">
    <source>
        <dbReference type="Proteomes" id="UP000245217"/>
    </source>
</evidence>
<dbReference type="OrthoDB" id="6198507at2"/>
<proteinExistence type="predicted"/>
<reference evidence="1" key="1">
    <citation type="journal article" date="2018" name="Genome Announc.">
        <title>Ignatzschineria cameli sp. nov., isolated from necrotic foot tissue of dromedaries (Camelus dromedarius) and associated maggots (Wohlfahrtia species) in Dubai.</title>
        <authorList>
            <person name="Tsang C.C."/>
            <person name="Tang J.Y."/>
            <person name="Fong J.Y."/>
            <person name="Kinne J."/>
            <person name="Lee H.H."/>
            <person name="Joseph M."/>
            <person name="Jose S."/>
            <person name="Schuster R.K."/>
            <person name="Tang Y."/>
            <person name="Sivakumar S."/>
            <person name="Chen J.H."/>
            <person name="Teng J.L."/>
            <person name="Lau S.K."/>
            <person name="Wernery U."/>
            <person name="Woo P.C."/>
        </authorList>
    </citation>
    <scope>NUCLEOTIDE SEQUENCE</scope>
    <source>
        <strain evidence="1">UAE-HKU57</strain>
        <strain evidence="2">UAE-HKU58</strain>
    </source>
</reference>
<evidence type="ECO:0000313" key="1">
    <source>
        <dbReference type="EMBL" id="PWD83333.1"/>
    </source>
</evidence>
<evidence type="ECO:0008006" key="5">
    <source>
        <dbReference type="Google" id="ProtNLM"/>
    </source>
</evidence>
<dbReference type="Proteomes" id="UP000245217">
    <property type="component" value="Unassembled WGS sequence"/>
</dbReference>
<reference evidence="3 4" key="2">
    <citation type="submission" date="2018-05" db="EMBL/GenBank/DDBJ databases">
        <title>Ignatzschineria dubaiensis sp. nov., isolated from necrotic foot tissues of dromedaries (Camelus dromedarius) and associated maggots in Dubai, United Arab Emirates.</title>
        <authorList>
            <person name="Tsang C.C."/>
            <person name="Tang J.Y.M."/>
            <person name="Fong J.Y.H."/>
            <person name="Kinne J."/>
            <person name="Lee H.H."/>
            <person name="Joseph M."/>
            <person name="Jose S."/>
            <person name="Schuster R.K."/>
            <person name="Tang Y."/>
            <person name="Sivakumar S."/>
            <person name="Chen J.H.K."/>
            <person name="Teng J.L.L."/>
            <person name="Lau S.K.P."/>
            <person name="Wernery U."/>
            <person name="Woo P.C.Y."/>
        </authorList>
    </citation>
    <scope>NUCLEOTIDE SEQUENCE [LARGE SCALE GENOMIC DNA]</scope>
    <source>
        <strain evidence="3">UAE-HKU57</strain>
        <strain evidence="4">UAE-HKU58</strain>
    </source>
</reference>
<sequence length="234" mass="27435">MKLGEVKAVQRDMQISPLNHRSQRFLMLGWLLLLPLSLLLSMPLFAATYERSSSLMIESIKNEYYYPGRKMDRIRDLELLSSGQLPAVDLLLKLKSHIGMSEEQEQMLLNGIPLTFVYDIRIEKKGFLSQNSYRKEVRYLLFYHGLSKQFVVRDLETKKQHSYPILSLALLSISTPVEIVIHMENRDGLMLQEYEGRAKLWLDIEALPTPLRIPAYLSSNWWLSSDWFKWELLK</sequence>
<evidence type="ECO:0000313" key="3">
    <source>
        <dbReference type="Proteomes" id="UP000245059"/>
    </source>
</evidence>